<sequence>MIKNRKPIRLRPEIVLTNQEFGHFEVDLIVGTEHKGAILTIVERKTKFLIMRKLSGKKAKILAKAMTCTLLAYKDYVKTITSDNELEIGSIREYLLKKQKKQTIF</sequence>
<accession>A0A376C201</accession>
<evidence type="ECO:0000313" key="2">
    <source>
        <dbReference type="Proteomes" id="UP000255515"/>
    </source>
</evidence>
<dbReference type="GO" id="GO:0004803">
    <property type="term" value="F:transposase activity"/>
    <property type="evidence" value="ECO:0007669"/>
    <property type="project" value="TreeGrafter"/>
</dbReference>
<reference evidence="1 2" key="1">
    <citation type="submission" date="2018-06" db="EMBL/GenBank/DDBJ databases">
        <authorList>
            <consortium name="Pathogen Informatics"/>
            <person name="Doyle S."/>
        </authorList>
    </citation>
    <scope>NUCLEOTIDE SEQUENCE [LARGE SCALE GENOMIC DNA]</scope>
    <source>
        <strain evidence="1 2">NCTC11661</strain>
    </source>
</reference>
<dbReference type="GO" id="GO:0032196">
    <property type="term" value="P:transposition"/>
    <property type="evidence" value="ECO:0007669"/>
    <property type="project" value="TreeGrafter"/>
</dbReference>
<gene>
    <name evidence="1" type="ORF">NCTC11661_00927</name>
</gene>
<dbReference type="EMBL" id="UFTJ01000002">
    <property type="protein sequence ID" value="SSZ55545.1"/>
    <property type="molecule type" value="Genomic_DNA"/>
</dbReference>
<proteinExistence type="predicted"/>
<dbReference type="RefSeq" id="WP_002689220.1">
    <property type="nucleotide sequence ID" value="NZ_UFTJ01000002.1"/>
</dbReference>
<dbReference type="SUPFAM" id="SSF53098">
    <property type="entry name" value="Ribonuclease H-like"/>
    <property type="match status" value="1"/>
</dbReference>
<dbReference type="AlphaFoldDB" id="A0A376C201"/>
<dbReference type="InterPro" id="IPR053392">
    <property type="entry name" value="Transposase_IS30-like"/>
</dbReference>
<dbReference type="PANTHER" id="PTHR10948">
    <property type="entry name" value="TRANSPOSASE"/>
    <property type="match status" value="1"/>
</dbReference>
<name>A0A376C201_9FLAO</name>
<dbReference type="NCBIfam" id="NF033563">
    <property type="entry name" value="transpos_IS30"/>
    <property type="match status" value="1"/>
</dbReference>
<evidence type="ECO:0000313" key="1">
    <source>
        <dbReference type="EMBL" id="SSZ55545.1"/>
    </source>
</evidence>
<dbReference type="Proteomes" id="UP000255515">
    <property type="component" value="Unassembled WGS sequence"/>
</dbReference>
<dbReference type="PANTHER" id="PTHR10948:SF23">
    <property type="entry name" value="TRANSPOSASE INSI FOR INSERTION SEQUENCE ELEMENT IS30A-RELATED"/>
    <property type="match status" value="1"/>
</dbReference>
<protein>
    <submittedName>
        <fullName evidence="1">Transposase and inactivated derivatives, IS30 family</fullName>
    </submittedName>
</protein>
<organism evidence="1 2">
    <name type="scientific">Bergeyella zoohelcum</name>
    <dbReference type="NCBI Taxonomy" id="1015"/>
    <lineage>
        <taxon>Bacteria</taxon>
        <taxon>Pseudomonadati</taxon>
        <taxon>Bacteroidota</taxon>
        <taxon>Flavobacteriia</taxon>
        <taxon>Flavobacteriales</taxon>
        <taxon>Weeksellaceae</taxon>
        <taxon>Bergeyella</taxon>
    </lineage>
</organism>
<dbReference type="InterPro" id="IPR051917">
    <property type="entry name" value="Transposase-Integrase"/>
</dbReference>
<dbReference type="InterPro" id="IPR012337">
    <property type="entry name" value="RNaseH-like_sf"/>
</dbReference>
<dbReference type="GO" id="GO:0005829">
    <property type="term" value="C:cytosol"/>
    <property type="evidence" value="ECO:0007669"/>
    <property type="project" value="TreeGrafter"/>
</dbReference>